<keyword evidence="4" id="KW-1185">Reference proteome</keyword>
<dbReference type="PANTHER" id="PTHR19444">
    <property type="entry name" value="UNC-93 RELATED"/>
    <property type="match status" value="1"/>
</dbReference>
<feature type="transmembrane region" description="Helical" evidence="2">
    <location>
        <begin position="327"/>
        <end position="346"/>
    </location>
</feature>
<sequence length="568" mass="58186">MSGGRAIARQAVAPTSAHGCAASSAATAHTAACNVERAPAPAALAALAPAGRETREPRYARTLVRWIALQFGLMSATFALNHGTVSAILALQSSQLGEALGGAASATLYFSWVSSSFLAPAYMPSLGSPRRALLCGMLAYCCYCAANLLAAWPAVHSARGVLAVGGAVLGGMGAGPLFVGESVYFAAMAESLSAARCDGDGGIRARAQLSGSFAVIYCGLEMSLKLLAGSIAGVTLYTSYFSAAFAASLAAALFLSDPPASAQRAVASAAGRPRVRSQLLAVLHLLRSPRASCMLVAFNLTFGFATGIESTIILARGVGKSTLTPSSIGPASAVLTLTSSLFAWPLSQLAEGIPGEGRIARATRRYGRGYVGALSGPCAWLVVAVLLLSVGTNDEDSPLITHSWSTLIALQMLMGTGRSTYESIGVAVIAEFFSDEDVEVAMATRMIFNGLGGSASFFLLPKLSSFAASAAFGLLALLAAVTFSFAVAIPPARARTGFTQRSSTASDADGLWRGRVGTTAASSAHEGTTERALDEPVHTAAVIVGVTSEKPESSIMQKGLQRSDALPP</sequence>
<proteinExistence type="inferred from homology"/>
<evidence type="ECO:0000256" key="1">
    <source>
        <dbReference type="ARBA" id="ARBA00009172"/>
    </source>
</evidence>
<feature type="transmembrane region" description="Helical" evidence="2">
    <location>
        <begin position="100"/>
        <end position="120"/>
    </location>
</feature>
<keyword evidence="2" id="KW-0472">Membrane</keyword>
<organism evidence="3 4">
    <name type="scientific">Prymnesium parvum</name>
    <name type="common">Toxic golden alga</name>
    <dbReference type="NCBI Taxonomy" id="97485"/>
    <lineage>
        <taxon>Eukaryota</taxon>
        <taxon>Haptista</taxon>
        <taxon>Haptophyta</taxon>
        <taxon>Prymnesiophyceae</taxon>
        <taxon>Prymnesiales</taxon>
        <taxon>Prymnesiaceae</taxon>
        <taxon>Prymnesium</taxon>
    </lineage>
</organism>
<dbReference type="GO" id="GO:0005886">
    <property type="term" value="C:plasma membrane"/>
    <property type="evidence" value="ECO:0007669"/>
    <property type="project" value="TreeGrafter"/>
</dbReference>
<feature type="transmembrane region" description="Helical" evidence="2">
    <location>
        <begin position="367"/>
        <end position="390"/>
    </location>
</feature>
<dbReference type="GO" id="GO:0015459">
    <property type="term" value="F:potassium channel regulator activity"/>
    <property type="evidence" value="ECO:0007669"/>
    <property type="project" value="TreeGrafter"/>
</dbReference>
<dbReference type="InterPro" id="IPR036259">
    <property type="entry name" value="MFS_trans_sf"/>
</dbReference>
<dbReference type="EMBL" id="JBGBPQ010000003">
    <property type="protein sequence ID" value="KAL1526505.1"/>
    <property type="molecule type" value="Genomic_DNA"/>
</dbReference>
<keyword evidence="2" id="KW-1133">Transmembrane helix</keyword>
<dbReference type="GO" id="GO:0043266">
    <property type="term" value="P:regulation of potassium ion transport"/>
    <property type="evidence" value="ECO:0007669"/>
    <property type="project" value="TreeGrafter"/>
</dbReference>
<comment type="caution">
    <text evidence="3">The sequence shown here is derived from an EMBL/GenBank/DDBJ whole genome shotgun (WGS) entry which is preliminary data.</text>
</comment>
<feature type="transmembrane region" description="Helical" evidence="2">
    <location>
        <begin position="293"/>
        <end position="315"/>
    </location>
</feature>
<reference evidence="3 4" key="1">
    <citation type="journal article" date="2024" name="Science">
        <title>Giant polyketide synthase enzymes in the biosynthesis of giant marine polyether toxins.</title>
        <authorList>
            <person name="Fallon T.R."/>
            <person name="Shende V.V."/>
            <person name="Wierzbicki I.H."/>
            <person name="Pendleton A.L."/>
            <person name="Watervoot N.F."/>
            <person name="Auber R.P."/>
            <person name="Gonzalez D.J."/>
            <person name="Wisecaver J.H."/>
            <person name="Moore B.S."/>
        </authorList>
    </citation>
    <scope>NUCLEOTIDE SEQUENCE [LARGE SCALE GENOMIC DNA]</scope>
    <source>
        <strain evidence="3 4">12B1</strain>
    </source>
</reference>
<accession>A0AB34JXW2</accession>
<dbReference type="Gene3D" id="1.20.1250.20">
    <property type="entry name" value="MFS general substrate transporter like domains"/>
    <property type="match status" value="1"/>
</dbReference>
<feature type="transmembrane region" description="Helical" evidence="2">
    <location>
        <begin position="161"/>
        <end position="186"/>
    </location>
</feature>
<name>A0AB34JXW2_PRYPA</name>
<feature type="transmembrane region" description="Helical" evidence="2">
    <location>
        <begin position="62"/>
        <end position="80"/>
    </location>
</feature>
<evidence type="ECO:0000256" key="2">
    <source>
        <dbReference type="SAM" id="Phobius"/>
    </source>
</evidence>
<protein>
    <submittedName>
        <fullName evidence="3">Uncharacterized protein</fullName>
    </submittedName>
</protein>
<dbReference type="PANTHER" id="PTHR19444:SF11">
    <property type="entry name" value="UNC93-LIKE PROTEIN"/>
    <property type="match status" value="1"/>
</dbReference>
<feature type="transmembrane region" description="Helical" evidence="2">
    <location>
        <begin position="466"/>
        <end position="489"/>
    </location>
</feature>
<feature type="transmembrane region" description="Helical" evidence="2">
    <location>
        <begin position="234"/>
        <end position="255"/>
    </location>
</feature>
<dbReference type="InterPro" id="IPR051951">
    <property type="entry name" value="UNC-93_regulatory"/>
</dbReference>
<dbReference type="Proteomes" id="UP001515480">
    <property type="component" value="Unassembled WGS sequence"/>
</dbReference>
<feature type="transmembrane region" description="Helical" evidence="2">
    <location>
        <begin position="132"/>
        <end position="155"/>
    </location>
</feature>
<feature type="transmembrane region" description="Helical" evidence="2">
    <location>
        <begin position="207"/>
        <end position="228"/>
    </location>
</feature>
<dbReference type="GO" id="GO:0006937">
    <property type="term" value="P:regulation of muscle contraction"/>
    <property type="evidence" value="ECO:0007669"/>
    <property type="project" value="TreeGrafter"/>
</dbReference>
<keyword evidence="2" id="KW-0812">Transmembrane</keyword>
<gene>
    <name evidence="3" type="ORF">AB1Y20_015215</name>
</gene>
<dbReference type="AlphaFoldDB" id="A0AB34JXW2"/>
<evidence type="ECO:0000313" key="3">
    <source>
        <dbReference type="EMBL" id="KAL1526505.1"/>
    </source>
</evidence>
<comment type="similarity">
    <text evidence="1">Belongs to the unc-93 family.</text>
</comment>
<evidence type="ECO:0000313" key="4">
    <source>
        <dbReference type="Proteomes" id="UP001515480"/>
    </source>
</evidence>
<dbReference type="SUPFAM" id="SSF103473">
    <property type="entry name" value="MFS general substrate transporter"/>
    <property type="match status" value="1"/>
</dbReference>